<keyword evidence="5" id="KW-0472">Membrane</keyword>
<evidence type="ECO:0000256" key="1">
    <source>
        <dbReference type="ARBA" id="ARBA00004236"/>
    </source>
</evidence>
<sequence>MDKKTVNQITFYKFNPKKMSSSHEMVSEPQLSVVIPVLDGEDHWKALIKDLSFFPDSTEFLFIGSGNQPTEFDELVHQFEIGGRSHWDRSSTGRAVQMNRGASESHCSYLLFLHSDSRLSEPAVRFLIQSLKSSPHALHYFNLKFHDQSHFLMQLNRWGVYFRSHYLGIPFGDQGLCLKRDLFFELGCYDESVSYGEDHLLVWKARRNRIRLKCTGATIETSSRKYQQQGWLKITATHLVLTVNQAIPQFILLLKERIGSW</sequence>
<keyword evidence="3" id="KW-0328">Glycosyltransferase</keyword>
<evidence type="ECO:0000256" key="4">
    <source>
        <dbReference type="ARBA" id="ARBA00022679"/>
    </source>
</evidence>
<dbReference type="Gene3D" id="3.90.550.10">
    <property type="entry name" value="Spore Coat Polysaccharide Biosynthesis Protein SpsA, Chain A"/>
    <property type="match status" value="1"/>
</dbReference>
<evidence type="ECO:0000313" key="6">
    <source>
        <dbReference type="EMBL" id="QDU09731.1"/>
    </source>
</evidence>
<proteinExistence type="predicted"/>
<dbReference type="GO" id="GO:0005886">
    <property type="term" value="C:plasma membrane"/>
    <property type="evidence" value="ECO:0007669"/>
    <property type="project" value="UniProtKB-SubCell"/>
</dbReference>
<keyword evidence="4" id="KW-0808">Transferase</keyword>
<dbReference type="InterPro" id="IPR029044">
    <property type="entry name" value="Nucleotide-diphossugar_trans"/>
</dbReference>
<dbReference type="AlphaFoldDB" id="A0A517WWT7"/>
<accession>A0A517WWT7</accession>
<dbReference type="EMBL" id="CP037422">
    <property type="protein sequence ID" value="QDU09731.1"/>
    <property type="molecule type" value="Genomic_DNA"/>
</dbReference>
<comment type="subcellular location">
    <subcellularLocation>
        <location evidence="1">Cell membrane</location>
    </subcellularLocation>
</comment>
<dbReference type="PANTHER" id="PTHR43646:SF2">
    <property type="entry name" value="GLYCOSYLTRANSFERASE 2-LIKE DOMAIN-CONTAINING PROTEIN"/>
    <property type="match status" value="1"/>
</dbReference>
<dbReference type="Proteomes" id="UP000318384">
    <property type="component" value="Chromosome"/>
</dbReference>
<reference evidence="6 7" key="1">
    <citation type="submission" date="2019-03" db="EMBL/GenBank/DDBJ databases">
        <title>Deep-cultivation of Planctomycetes and their phenomic and genomic characterization uncovers novel biology.</title>
        <authorList>
            <person name="Wiegand S."/>
            <person name="Jogler M."/>
            <person name="Boedeker C."/>
            <person name="Pinto D."/>
            <person name="Vollmers J."/>
            <person name="Rivas-Marin E."/>
            <person name="Kohn T."/>
            <person name="Peeters S.H."/>
            <person name="Heuer A."/>
            <person name="Rast P."/>
            <person name="Oberbeckmann S."/>
            <person name="Bunk B."/>
            <person name="Jeske O."/>
            <person name="Meyerdierks A."/>
            <person name="Storesund J.E."/>
            <person name="Kallscheuer N."/>
            <person name="Luecker S."/>
            <person name="Lage O.M."/>
            <person name="Pohl T."/>
            <person name="Merkel B.J."/>
            <person name="Hornburger P."/>
            <person name="Mueller R.-W."/>
            <person name="Bruemmer F."/>
            <person name="Labrenz M."/>
            <person name="Spormann A.M."/>
            <person name="Op den Camp H."/>
            <person name="Overmann J."/>
            <person name="Amann R."/>
            <person name="Jetten M.S.M."/>
            <person name="Mascher T."/>
            <person name="Medema M.H."/>
            <person name="Devos D.P."/>
            <person name="Kaster A.-K."/>
            <person name="Ovreas L."/>
            <person name="Rohde M."/>
            <person name="Galperin M.Y."/>
            <person name="Jogler C."/>
        </authorList>
    </citation>
    <scope>NUCLEOTIDE SEQUENCE [LARGE SCALE GENOMIC DNA]</scope>
    <source>
        <strain evidence="6 7">V202</strain>
    </source>
</reference>
<keyword evidence="2" id="KW-1003">Cell membrane</keyword>
<gene>
    <name evidence="6" type="ORF">V202x_31230</name>
</gene>
<dbReference type="GO" id="GO:0016757">
    <property type="term" value="F:glycosyltransferase activity"/>
    <property type="evidence" value="ECO:0007669"/>
    <property type="project" value="UniProtKB-KW"/>
</dbReference>
<dbReference type="PANTHER" id="PTHR43646">
    <property type="entry name" value="GLYCOSYLTRANSFERASE"/>
    <property type="match status" value="1"/>
</dbReference>
<evidence type="ECO:0000256" key="3">
    <source>
        <dbReference type="ARBA" id="ARBA00022676"/>
    </source>
</evidence>
<organism evidence="6 7">
    <name type="scientific">Gimesia aquarii</name>
    <dbReference type="NCBI Taxonomy" id="2527964"/>
    <lineage>
        <taxon>Bacteria</taxon>
        <taxon>Pseudomonadati</taxon>
        <taxon>Planctomycetota</taxon>
        <taxon>Planctomycetia</taxon>
        <taxon>Planctomycetales</taxon>
        <taxon>Planctomycetaceae</taxon>
        <taxon>Gimesia</taxon>
    </lineage>
</organism>
<protein>
    <recommendedName>
        <fullName evidence="8">Glycosyl transferase family 2</fullName>
    </recommendedName>
</protein>
<name>A0A517WWT7_9PLAN</name>
<keyword evidence="7" id="KW-1185">Reference proteome</keyword>
<evidence type="ECO:0000256" key="5">
    <source>
        <dbReference type="ARBA" id="ARBA00023136"/>
    </source>
</evidence>
<evidence type="ECO:0000256" key="2">
    <source>
        <dbReference type="ARBA" id="ARBA00022475"/>
    </source>
</evidence>
<evidence type="ECO:0008006" key="8">
    <source>
        <dbReference type="Google" id="ProtNLM"/>
    </source>
</evidence>
<evidence type="ECO:0000313" key="7">
    <source>
        <dbReference type="Proteomes" id="UP000318384"/>
    </source>
</evidence>
<dbReference type="SUPFAM" id="SSF53448">
    <property type="entry name" value="Nucleotide-diphospho-sugar transferases"/>
    <property type="match status" value="1"/>
</dbReference>